<keyword evidence="9" id="KW-1185">Reference proteome</keyword>
<evidence type="ECO:0000256" key="4">
    <source>
        <dbReference type="ARBA" id="ARBA00023274"/>
    </source>
</evidence>
<evidence type="ECO:0000256" key="6">
    <source>
        <dbReference type="HAMAP-Rule" id="MF_01328"/>
    </source>
</evidence>
<proteinExistence type="inferred from homology"/>
<dbReference type="HAMAP" id="MF_01328_B">
    <property type="entry name" value="Ribosomal_uL4_B"/>
    <property type="match status" value="1"/>
</dbReference>
<dbReference type="SUPFAM" id="SSF52166">
    <property type="entry name" value="Ribosomal protein L4"/>
    <property type="match status" value="1"/>
</dbReference>
<dbReference type="GO" id="GO:0005840">
    <property type="term" value="C:ribosome"/>
    <property type="evidence" value="ECO:0007669"/>
    <property type="project" value="UniProtKB-KW"/>
</dbReference>
<name>A0A2S0KLN4_9FIRM</name>
<gene>
    <name evidence="6" type="primary">rplD</name>
    <name evidence="8" type="ORF">C5Q98_01250</name>
</gene>
<evidence type="ECO:0000256" key="1">
    <source>
        <dbReference type="ARBA" id="ARBA00010528"/>
    </source>
</evidence>
<keyword evidence="6" id="KW-0694">RNA-binding</keyword>
<comment type="similarity">
    <text evidence="1 6">Belongs to the universal ribosomal protein uL4 family.</text>
</comment>
<sequence>MAKVDVLNLAGKVVGNYELADSIYGIEAKEDLIYQVVKAQLANKRQGTSKVKNRSEVSGGGKKPWRQKGTGRARAGSIRAPQFIGGGVVFGPTPRSYKLSVPKKQRRIALKSVLSLKAQANNIYVLDEIALSEPKTKEIANFLKSLSNEGKALFVLEHDNKAAELSIRNLANANYAHFNTINVYDILNSDVLVLTKAAADKIEEVYA</sequence>
<dbReference type="GO" id="GO:1990904">
    <property type="term" value="C:ribonucleoprotein complex"/>
    <property type="evidence" value="ECO:0007669"/>
    <property type="project" value="UniProtKB-KW"/>
</dbReference>
<dbReference type="InterPro" id="IPR002136">
    <property type="entry name" value="Ribosomal_uL4"/>
</dbReference>
<keyword evidence="3 6" id="KW-0689">Ribosomal protein</keyword>
<dbReference type="AlphaFoldDB" id="A0A2S0KLN4"/>
<evidence type="ECO:0000256" key="7">
    <source>
        <dbReference type="SAM" id="MobiDB-lite"/>
    </source>
</evidence>
<evidence type="ECO:0000256" key="5">
    <source>
        <dbReference type="ARBA" id="ARBA00035244"/>
    </source>
</evidence>
<accession>A0A2S0KLN4</accession>
<evidence type="ECO:0000313" key="9">
    <source>
        <dbReference type="Proteomes" id="UP000237947"/>
    </source>
</evidence>
<dbReference type="EMBL" id="CP027226">
    <property type="protein sequence ID" value="AVM41945.1"/>
    <property type="molecule type" value="Genomic_DNA"/>
</dbReference>
<dbReference type="PANTHER" id="PTHR10746:SF6">
    <property type="entry name" value="LARGE RIBOSOMAL SUBUNIT PROTEIN UL4M"/>
    <property type="match status" value="1"/>
</dbReference>
<comment type="function">
    <text evidence="6">Forms part of the polypeptide exit tunnel.</text>
</comment>
<dbReference type="NCBIfam" id="TIGR03953">
    <property type="entry name" value="rplD_bact"/>
    <property type="match status" value="1"/>
</dbReference>
<dbReference type="OrthoDB" id="9803201at2"/>
<keyword evidence="6" id="KW-0699">rRNA-binding</keyword>
<dbReference type="PANTHER" id="PTHR10746">
    <property type="entry name" value="50S RIBOSOMAL PROTEIN L4"/>
    <property type="match status" value="1"/>
</dbReference>
<dbReference type="Proteomes" id="UP000237947">
    <property type="component" value="Chromosome"/>
</dbReference>
<evidence type="ECO:0000256" key="2">
    <source>
        <dbReference type="ARBA" id="ARBA00011838"/>
    </source>
</evidence>
<keyword evidence="4 6" id="KW-0687">Ribonucleoprotein</keyword>
<comment type="function">
    <text evidence="6">One of the primary rRNA binding proteins, this protein initially binds near the 5'-end of the 23S rRNA. It is important during the early stages of 50S assembly. It makes multiple contacts with different domains of the 23S rRNA in the assembled 50S subunit and ribosome.</text>
</comment>
<evidence type="ECO:0000313" key="8">
    <source>
        <dbReference type="EMBL" id="AVM41945.1"/>
    </source>
</evidence>
<dbReference type="Gene3D" id="3.40.1370.10">
    <property type="match status" value="1"/>
</dbReference>
<dbReference type="GO" id="GO:0003735">
    <property type="term" value="F:structural constituent of ribosome"/>
    <property type="evidence" value="ECO:0007669"/>
    <property type="project" value="InterPro"/>
</dbReference>
<organism evidence="8 9">
    <name type="scientific">Fastidiosipila sanguinis</name>
    <dbReference type="NCBI Taxonomy" id="236753"/>
    <lineage>
        <taxon>Bacteria</taxon>
        <taxon>Bacillati</taxon>
        <taxon>Bacillota</taxon>
        <taxon>Clostridia</taxon>
        <taxon>Eubacteriales</taxon>
        <taxon>Oscillospiraceae</taxon>
        <taxon>Fastidiosipila</taxon>
    </lineage>
</organism>
<comment type="subunit">
    <text evidence="2 6">Part of the 50S ribosomal subunit.</text>
</comment>
<dbReference type="InterPro" id="IPR013005">
    <property type="entry name" value="Ribosomal_uL4-like"/>
</dbReference>
<feature type="region of interest" description="Disordered" evidence="7">
    <location>
        <begin position="45"/>
        <end position="72"/>
    </location>
</feature>
<dbReference type="GO" id="GO:0006412">
    <property type="term" value="P:translation"/>
    <property type="evidence" value="ECO:0007669"/>
    <property type="project" value="UniProtKB-UniRule"/>
</dbReference>
<dbReference type="KEGG" id="fsa:C5Q98_01250"/>
<evidence type="ECO:0000256" key="3">
    <source>
        <dbReference type="ARBA" id="ARBA00022980"/>
    </source>
</evidence>
<reference evidence="9" key="1">
    <citation type="submission" date="2018-02" db="EMBL/GenBank/DDBJ databases">
        <authorList>
            <person name="Holder M.E."/>
            <person name="Ajami N.J."/>
            <person name="Petrosino J.F."/>
        </authorList>
    </citation>
    <scope>NUCLEOTIDE SEQUENCE [LARGE SCALE GENOMIC DNA]</scope>
    <source>
        <strain evidence="9">CCUG 47711</strain>
    </source>
</reference>
<dbReference type="InterPro" id="IPR023574">
    <property type="entry name" value="Ribosomal_uL4_dom_sf"/>
</dbReference>
<dbReference type="GO" id="GO:0019843">
    <property type="term" value="F:rRNA binding"/>
    <property type="evidence" value="ECO:0007669"/>
    <property type="project" value="UniProtKB-UniRule"/>
</dbReference>
<dbReference type="Pfam" id="PF00573">
    <property type="entry name" value="Ribosomal_L4"/>
    <property type="match status" value="1"/>
</dbReference>
<protein>
    <recommendedName>
        <fullName evidence="5 6">Large ribosomal subunit protein uL4</fullName>
    </recommendedName>
</protein>
<dbReference type="RefSeq" id="WP_106011931.1">
    <property type="nucleotide sequence ID" value="NZ_CP027226.1"/>
</dbReference>